<name>A0A150SCA1_SORCE</name>
<feature type="domain" description="DUF418" evidence="2">
    <location>
        <begin position="248"/>
        <end position="411"/>
    </location>
</feature>
<keyword evidence="1" id="KW-0812">Transmembrane</keyword>
<feature type="transmembrane region" description="Helical" evidence="1">
    <location>
        <begin position="265"/>
        <end position="286"/>
    </location>
</feature>
<dbReference type="PANTHER" id="PTHR30590">
    <property type="entry name" value="INNER MEMBRANE PROTEIN"/>
    <property type="match status" value="1"/>
</dbReference>
<organism evidence="3 4">
    <name type="scientific">Sorangium cellulosum</name>
    <name type="common">Polyangium cellulosum</name>
    <dbReference type="NCBI Taxonomy" id="56"/>
    <lineage>
        <taxon>Bacteria</taxon>
        <taxon>Pseudomonadati</taxon>
        <taxon>Myxococcota</taxon>
        <taxon>Polyangia</taxon>
        <taxon>Polyangiales</taxon>
        <taxon>Polyangiaceae</taxon>
        <taxon>Sorangium</taxon>
    </lineage>
</organism>
<feature type="transmembrane region" description="Helical" evidence="1">
    <location>
        <begin position="72"/>
        <end position="99"/>
    </location>
</feature>
<gene>
    <name evidence="3" type="ORF">BE18_28655</name>
</gene>
<reference evidence="3 4" key="1">
    <citation type="submission" date="2014-02" db="EMBL/GenBank/DDBJ databases">
        <title>The small core and large imbalanced accessory genome model reveals a collaborative survival strategy of Sorangium cellulosum strains in nature.</title>
        <authorList>
            <person name="Han K."/>
            <person name="Peng R."/>
            <person name="Blom J."/>
            <person name="Li Y.-Z."/>
        </authorList>
    </citation>
    <scope>NUCLEOTIDE SEQUENCE [LARGE SCALE GENOMIC DNA]</scope>
    <source>
        <strain evidence="3 4">So0149</strain>
    </source>
</reference>
<feature type="transmembrane region" description="Helical" evidence="1">
    <location>
        <begin position="119"/>
        <end position="140"/>
    </location>
</feature>
<feature type="transmembrane region" description="Helical" evidence="1">
    <location>
        <begin position="160"/>
        <end position="184"/>
    </location>
</feature>
<feature type="transmembrane region" description="Helical" evidence="1">
    <location>
        <begin position="298"/>
        <end position="323"/>
    </location>
</feature>
<dbReference type="InterPro" id="IPR052529">
    <property type="entry name" value="Bact_Transport_Assoc"/>
</dbReference>
<feature type="transmembrane region" description="Helical" evidence="1">
    <location>
        <begin position="344"/>
        <end position="362"/>
    </location>
</feature>
<dbReference type="PANTHER" id="PTHR30590:SF2">
    <property type="entry name" value="INNER MEMBRANE PROTEIN"/>
    <property type="match status" value="1"/>
</dbReference>
<dbReference type="InterPro" id="IPR007349">
    <property type="entry name" value="DUF418"/>
</dbReference>
<dbReference type="Pfam" id="PF04235">
    <property type="entry name" value="DUF418"/>
    <property type="match status" value="1"/>
</dbReference>
<protein>
    <recommendedName>
        <fullName evidence="2">DUF418 domain-containing protein</fullName>
    </recommendedName>
</protein>
<accession>A0A150SCA1</accession>
<dbReference type="EMBL" id="JEMC01002111">
    <property type="protein sequence ID" value="KYF90607.1"/>
    <property type="molecule type" value="Genomic_DNA"/>
</dbReference>
<feature type="transmembrane region" description="Helical" evidence="1">
    <location>
        <begin position="374"/>
        <end position="393"/>
    </location>
</feature>
<dbReference type="AlphaFoldDB" id="A0A150SCA1"/>
<sequence length="423" mass="45949">MTATSRADAEPARAAATGAAPTAAAERIPALDVLRGLALYGVLLANAVPWFSGRAFMTRDQRIAQRGPADEVFLVLLNVFVDGKAMTLLTFLFGLGFALQLQRAEAGGRSVLPTHFRRLAALAFIGVCHVLLLWWGDILWGYATAGVGLALFRRVRGAKLLAWAVALTLAPQLVASIPAVSAVVAHVTPEPADLAAFRAQVFAAITGHDRGALAEIHVKQAYYHVGRIWLWYFAWVLGRYLVGYWAGTTRLLQDAGERLPFFRKLLAWGLGLGLAGSSLMAGRRLLQRHGVAVPESVGIALVIPAELGAMALASAYAAAVVLLMQKPAWRRALMRIAPVGQMALTSYLLQSLICTFLFYGWGLGLAGRLRPVHIAPITVAVFVLEVLLARAWLSRFRFGPAEWLWRSLTYGRLQPLRITADSR</sequence>
<evidence type="ECO:0000256" key="1">
    <source>
        <dbReference type="SAM" id="Phobius"/>
    </source>
</evidence>
<evidence type="ECO:0000313" key="4">
    <source>
        <dbReference type="Proteomes" id="UP000075515"/>
    </source>
</evidence>
<dbReference type="Proteomes" id="UP000075515">
    <property type="component" value="Unassembled WGS sequence"/>
</dbReference>
<keyword evidence="1" id="KW-1133">Transmembrane helix</keyword>
<keyword evidence="1" id="KW-0472">Membrane</keyword>
<feature type="transmembrane region" description="Helical" evidence="1">
    <location>
        <begin position="33"/>
        <end position="51"/>
    </location>
</feature>
<evidence type="ECO:0000259" key="2">
    <source>
        <dbReference type="Pfam" id="PF04235"/>
    </source>
</evidence>
<feature type="transmembrane region" description="Helical" evidence="1">
    <location>
        <begin position="228"/>
        <end position="245"/>
    </location>
</feature>
<comment type="caution">
    <text evidence="3">The sequence shown here is derived from an EMBL/GenBank/DDBJ whole genome shotgun (WGS) entry which is preliminary data.</text>
</comment>
<proteinExistence type="predicted"/>
<evidence type="ECO:0000313" key="3">
    <source>
        <dbReference type="EMBL" id="KYF90607.1"/>
    </source>
</evidence>